<dbReference type="EMBL" id="JAVDPF010000002">
    <property type="protein sequence ID" value="KAL1885858.1"/>
    <property type="molecule type" value="Genomic_DNA"/>
</dbReference>
<sequence>MTLKQFFVWQDDGETFSCHWEWAKPVPNAFSTLNLSLRVTIPGQGHDAESQANKENVVLAFLADTTRRSPQSNETLVKLIIPLNSGFIARSDFLARRMVGCPIVESVKEFCSPRQHLEVPGPHVSEFDQVTRYVAGAVVLRSSEENRSSIVQQIDEELQNRIPPSYILSSPPVNDHLVIVGHRHPAVMEGYLVSAAALGIRITLVDSEGDFLPVERRSNVVQKCIPIDMTIDDGLVSRIVNALSAAQEKYHGIITFTDTWLIPVAEAAQALELPTTSLDTVKLCLDKHATRQLCPDAFQPLRVKHLEELQSHLASSQFDYPLIVKPCTAWGSQGVHKATTQEELLTVASQALKSAKGSDLLIDRYVDGPEVDANFVLQDGEILFFELVDGLPCTAEVGNQEGKPGDFLETDEIWPTSHPQQESDIIRSRLHSILLQTGFRDGVFHLEARIENSAMHYTVQDGILDLRPRDSKPLGDPSVFLLEINQRVPGHGGSWGTALAYGLDYPAIYMLSALTEKDRVRSLSVPFTNGAQQWVDSVFINSEKEGIYGGGDVCQGLREQRPDLAAHIHYSNCYYNNGETVTDPPARIALFVVTSRESRQKVLELSKEIRRLVEVKVQ</sequence>
<keyword evidence="7" id="KW-1185">Reference proteome</keyword>
<dbReference type="Gene3D" id="3.30.1490.20">
    <property type="entry name" value="ATP-grasp fold, A domain"/>
    <property type="match status" value="1"/>
</dbReference>
<accession>A0ABR3YCK9</accession>
<dbReference type="PANTHER" id="PTHR43585">
    <property type="entry name" value="FUMIPYRROLE BIOSYNTHESIS PROTEIN C"/>
    <property type="match status" value="1"/>
</dbReference>
<evidence type="ECO:0000256" key="1">
    <source>
        <dbReference type="ARBA" id="ARBA00022598"/>
    </source>
</evidence>
<evidence type="ECO:0000256" key="3">
    <source>
        <dbReference type="ARBA" id="ARBA00022840"/>
    </source>
</evidence>
<dbReference type="SUPFAM" id="SSF56059">
    <property type="entry name" value="Glutathione synthetase ATP-binding domain-like"/>
    <property type="match status" value="1"/>
</dbReference>
<dbReference type="InterPro" id="IPR013815">
    <property type="entry name" value="ATP_grasp_subdomain_1"/>
</dbReference>
<comment type="caution">
    <text evidence="6">The sequence shown here is derived from an EMBL/GenBank/DDBJ whole genome shotgun (WGS) entry which is preliminary data.</text>
</comment>
<dbReference type="Gene3D" id="3.30.470.20">
    <property type="entry name" value="ATP-grasp fold, B domain"/>
    <property type="match status" value="1"/>
</dbReference>
<protein>
    <recommendedName>
        <fullName evidence="5">ATP-grasp domain-containing protein</fullName>
    </recommendedName>
</protein>
<dbReference type="InterPro" id="IPR041472">
    <property type="entry name" value="BL00235/CARNS1_N"/>
</dbReference>
<evidence type="ECO:0000313" key="6">
    <source>
        <dbReference type="EMBL" id="KAL1885858.1"/>
    </source>
</evidence>
<dbReference type="Proteomes" id="UP001583193">
    <property type="component" value="Unassembled WGS sequence"/>
</dbReference>
<evidence type="ECO:0000259" key="5">
    <source>
        <dbReference type="PROSITE" id="PS50975"/>
    </source>
</evidence>
<evidence type="ECO:0000256" key="4">
    <source>
        <dbReference type="PROSITE-ProRule" id="PRU00409"/>
    </source>
</evidence>
<reference evidence="6 7" key="1">
    <citation type="journal article" date="2024" name="IMA Fungus">
        <title>IMA Genome - F19 : A genome assembly and annotation guide to empower mycologists, including annotated draft genome sequences of Ceratocystis pirilliformis, Diaporthe australafricana, Fusarium ophioides, Paecilomyces lecythidis, and Sporothrix stenoceras.</title>
        <authorList>
            <person name="Aylward J."/>
            <person name="Wilson A.M."/>
            <person name="Visagie C.M."/>
            <person name="Spraker J."/>
            <person name="Barnes I."/>
            <person name="Buitendag C."/>
            <person name="Ceriani C."/>
            <person name="Del Mar Angel L."/>
            <person name="du Plessis D."/>
            <person name="Fuchs T."/>
            <person name="Gasser K."/>
            <person name="Kramer D."/>
            <person name="Li W."/>
            <person name="Munsamy K."/>
            <person name="Piso A."/>
            <person name="Price J.L."/>
            <person name="Sonnekus B."/>
            <person name="Thomas C."/>
            <person name="van der Nest A."/>
            <person name="van Dijk A."/>
            <person name="van Heerden A."/>
            <person name="van Vuuren N."/>
            <person name="Yilmaz N."/>
            <person name="Duong T.A."/>
            <person name="van der Merwe N.A."/>
            <person name="Wingfield M.J."/>
            <person name="Wingfield B.D."/>
        </authorList>
    </citation>
    <scope>NUCLEOTIDE SEQUENCE [LARGE SCALE GENOMIC DNA]</scope>
    <source>
        <strain evidence="6 7">CMW 18167</strain>
    </source>
</reference>
<dbReference type="InterPro" id="IPR052032">
    <property type="entry name" value="ATP-dep_AA_Ligase"/>
</dbReference>
<dbReference type="Pfam" id="PF13535">
    <property type="entry name" value="ATP-grasp_4"/>
    <property type="match status" value="1"/>
</dbReference>
<dbReference type="Gene3D" id="3.40.50.20">
    <property type="match status" value="1"/>
</dbReference>
<name>A0ABR3YCK9_9EURO</name>
<dbReference type="PANTHER" id="PTHR43585:SF2">
    <property type="entry name" value="ATP-GRASP ENZYME FSQD"/>
    <property type="match status" value="1"/>
</dbReference>
<keyword evidence="3 4" id="KW-0067">ATP-binding</keyword>
<keyword evidence="1" id="KW-0436">Ligase</keyword>
<keyword evidence="2 4" id="KW-0547">Nucleotide-binding</keyword>
<dbReference type="PROSITE" id="PS50975">
    <property type="entry name" value="ATP_GRASP"/>
    <property type="match status" value="1"/>
</dbReference>
<gene>
    <name evidence="6" type="ORF">Plec18167_001354</name>
</gene>
<organism evidence="6 7">
    <name type="scientific">Paecilomyces lecythidis</name>
    <dbReference type="NCBI Taxonomy" id="3004212"/>
    <lineage>
        <taxon>Eukaryota</taxon>
        <taxon>Fungi</taxon>
        <taxon>Dikarya</taxon>
        <taxon>Ascomycota</taxon>
        <taxon>Pezizomycotina</taxon>
        <taxon>Eurotiomycetes</taxon>
        <taxon>Eurotiomycetidae</taxon>
        <taxon>Eurotiales</taxon>
        <taxon>Thermoascaceae</taxon>
        <taxon>Paecilomyces</taxon>
    </lineage>
</organism>
<evidence type="ECO:0000313" key="7">
    <source>
        <dbReference type="Proteomes" id="UP001583193"/>
    </source>
</evidence>
<feature type="domain" description="ATP-grasp" evidence="5">
    <location>
        <begin position="287"/>
        <end position="514"/>
    </location>
</feature>
<evidence type="ECO:0000256" key="2">
    <source>
        <dbReference type="ARBA" id="ARBA00022741"/>
    </source>
</evidence>
<proteinExistence type="predicted"/>
<dbReference type="InterPro" id="IPR011761">
    <property type="entry name" value="ATP-grasp"/>
</dbReference>
<dbReference type="Pfam" id="PF18130">
    <property type="entry name" value="ATPgrasp_N"/>
    <property type="match status" value="1"/>
</dbReference>